<accession>A0A0A9EN73</accession>
<organism evidence="1">
    <name type="scientific">Arundo donax</name>
    <name type="common">Giant reed</name>
    <name type="synonym">Donax arundinaceus</name>
    <dbReference type="NCBI Taxonomy" id="35708"/>
    <lineage>
        <taxon>Eukaryota</taxon>
        <taxon>Viridiplantae</taxon>
        <taxon>Streptophyta</taxon>
        <taxon>Embryophyta</taxon>
        <taxon>Tracheophyta</taxon>
        <taxon>Spermatophyta</taxon>
        <taxon>Magnoliopsida</taxon>
        <taxon>Liliopsida</taxon>
        <taxon>Poales</taxon>
        <taxon>Poaceae</taxon>
        <taxon>PACMAD clade</taxon>
        <taxon>Arundinoideae</taxon>
        <taxon>Arundineae</taxon>
        <taxon>Arundo</taxon>
    </lineage>
</organism>
<name>A0A0A9EN73_ARUDO</name>
<dbReference type="AlphaFoldDB" id="A0A0A9EN73"/>
<sequence>MGNVSCTDPYLYITARCFMFWTLWFINEKSSPKYLSSYVHPGHTYMVFFYDTAYMKHNQLPRIVSVCRDPAPQPAARNIMPNCTRFPRVIPLPNSFETNCGPSLELERS</sequence>
<dbReference type="EMBL" id="GBRH01198575">
    <property type="protein sequence ID" value="JAD99320.1"/>
    <property type="molecule type" value="Transcribed_RNA"/>
</dbReference>
<reference evidence="1" key="2">
    <citation type="journal article" date="2015" name="Data Brief">
        <title>Shoot transcriptome of the giant reed, Arundo donax.</title>
        <authorList>
            <person name="Barrero R.A."/>
            <person name="Guerrero F.D."/>
            <person name="Moolhuijzen P."/>
            <person name="Goolsby J.A."/>
            <person name="Tidwell J."/>
            <person name="Bellgard S.E."/>
            <person name="Bellgard M.I."/>
        </authorList>
    </citation>
    <scope>NUCLEOTIDE SEQUENCE</scope>
    <source>
        <tissue evidence="1">Shoot tissue taken approximately 20 cm above the soil surface</tissue>
    </source>
</reference>
<protein>
    <submittedName>
        <fullName evidence="1">Uncharacterized protein</fullName>
    </submittedName>
</protein>
<reference evidence="1" key="1">
    <citation type="submission" date="2014-09" db="EMBL/GenBank/DDBJ databases">
        <authorList>
            <person name="Magalhaes I.L.F."/>
            <person name="Oliveira U."/>
            <person name="Santos F.R."/>
            <person name="Vidigal T.H.D.A."/>
            <person name="Brescovit A.D."/>
            <person name="Santos A.J."/>
        </authorList>
    </citation>
    <scope>NUCLEOTIDE SEQUENCE</scope>
    <source>
        <tissue evidence="1">Shoot tissue taken approximately 20 cm above the soil surface</tissue>
    </source>
</reference>
<evidence type="ECO:0000313" key="1">
    <source>
        <dbReference type="EMBL" id="JAD99320.1"/>
    </source>
</evidence>
<proteinExistence type="predicted"/>